<dbReference type="GO" id="GO:0007021">
    <property type="term" value="P:tubulin complex assembly"/>
    <property type="evidence" value="ECO:0007669"/>
    <property type="project" value="TreeGrafter"/>
</dbReference>
<name>A0A1E1W6U4_PECGO</name>
<dbReference type="GO" id="GO:0006457">
    <property type="term" value="P:protein folding"/>
    <property type="evidence" value="ECO:0007669"/>
    <property type="project" value="UniProtKB-UniRule"/>
</dbReference>
<evidence type="ECO:0000256" key="3">
    <source>
        <dbReference type="PIRNR" id="PIRNR016396"/>
    </source>
</evidence>
<dbReference type="CDD" id="cd23156">
    <property type="entry name" value="Prefoldin_3"/>
    <property type="match status" value="1"/>
</dbReference>
<comment type="function">
    <text evidence="3">Binds specifically to cytosolic chaperonin (c-CPN) and transfers target proteins to it. Binds to nascent polypeptide chain and promotes folding in an environment in which there are many competing pathways for nonnative proteins.</text>
</comment>
<reference evidence="5" key="1">
    <citation type="submission" date="2015-09" db="EMBL/GenBank/DDBJ databases">
        <title>De novo assembly of Pectinophora gossypiella (Pink Bollworm) gut transcriptome.</title>
        <authorList>
            <person name="Tassone E.E."/>
        </authorList>
    </citation>
    <scope>NUCLEOTIDE SEQUENCE</scope>
</reference>
<dbReference type="AlphaFoldDB" id="A0A1E1W6U4"/>
<dbReference type="InterPro" id="IPR016655">
    <property type="entry name" value="PFD3"/>
</dbReference>
<dbReference type="FunFam" id="1.10.287.370:FF:000001">
    <property type="entry name" value="Prefoldin subunit 3"/>
    <property type="match status" value="1"/>
</dbReference>
<protein>
    <recommendedName>
        <fullName evidence="3">Prefoldin subunit 3</fullName>
    </recommendedName>
</protein>
<dbReference type="PANTHER" id="PTHR12409:SF0">
    <property type="entry name" value="PREFOLDIN SUBUNIT 3"/>
    <property type="match status" value="1"/>
</dbReference>
<dbReference type="SUPFAM" id="SSF46579">
    <property type="entry name" value="Prefoldin"/>
    <property type="match status" value="1"/>
</dbReference>
<evidence type="ECO:0000256" key="2">
    <source>
        <dbReference type="ARBA" id="ARBA00023186"/>
    </source>
</evidence>
<comment type="similarity">
    <text evidence="1 3">Belongs to the prefoldin subunit alpha family.</text>
</comment>
<dbReference type="InterPro" id="IPR009053">
    <property type="entry name" value="Prefoldin"/>
</dbReference>
<dbReference type="GO" id="GO:0007017">
    <property type="term" value="P:microtubule-based process"/>
    <property type="evidence" value="ECO:0007669"/>
    <property type="project" value="TreeGrafter"/>
</dbReference>
<dbReference type="OrthoDB" id="6375174at2759"/>
<dbReference type="InterPro" id="IPR004127">
    <property type="entry name" value="Prefoldin_subunit_alpha"/>
</dbReference>
<dbReference type="GO" id="GO:0016272">
    <property type="term" value="C:prefoldin complex"/>
    <property type="evidence" value="ECO:0007669"/>
    <property type="project" value="UniProtKB-UniRule"/>
</dbReference>
<evidence type="ECO:0000313" key="4">
    <source>
        <dbReference type="EMBL" id="JAT81314.1"/>
    </source>
</evidence>
<organism evidence="5">
    <name type="scientific">Pectinophora gossypiella</name>
    <name type="common">Cotton pink bollworm</name>
    <name type="synonym">Depressaria gossypiella</name>
    <dbReference type="NCBI Taxonomy" id="13191"/>
    <lineage>
        <taxon>Eukaryota</taxon>
        <taxon>Metazoa</taxon>
        <taxon>Ecdysozoa</taxon>
        <taxon>Arthropoda</taxon>
        <taxon>Hexapoda</taxon>
        <taxon>Insecta</taxon>
        <taxon>Pterygota</taxon>
        <taxon>Neoptera</taxon>
        <taxon>Endopterygota</taxon>
        <taxon>Lepidoptera</taxon>
        <taxon>Glossata</taxon>
        <taxon>Ditrysia</taxon>
        <taxon>Gelechioidea</taxon>
        <taxon>Gelechiidae</taxon>
        <taxon>Apatetrinae</taxon>
        <taxon>Pectinophora</taxon>
    </lineage>
</organism>
<evidence type="ECO:0000256" key="1">
    <source>
        <dbReference type="ARBA" id="ARBA00010048"/>
    </source>
</evidence>
<dbReference type="GO" id="GO:0005737">
    <property type="term" value="C:cytoplasm"/>
    <property type="evidence" value="ECO:0007669"/>
    <property type="project" value="UniProtKB-ARBA"/>
</dbReference>
<accession>A0A1E1W6U4</accession>
<dbReference type="GO" id="GO:0015631">
    <property type="term" value="F:tubulin binding"/>
    <property type="evidence" value="ECO:0007669"/>
    <property type="project" value="TreeGrafter"/>
</dbReference>
<comment type="subunit">
    <text evidence="3">Heterohexamer of two PFD-alpha type and four PFD-beta type subunits.</text>
</comment>
<sequence>MDGDSADASNSKSYSGIPEAQFVDNVDEFMNQPDNSGGVDKVLRKLDEQHGKYKFMEYTLATKRRRLRQQIPDLARSLEMIEKLKTQSEDMETQFLLSDQVFVKANVPPTKNVCLWLGANVMLEYSLEDAEKLLTQNMATAKKNLACVEHDLDFLRDQWTTTEVNMARVYNWDVKRRKAAKLSS</sequence>
<dbReference type="Pfam" id="PF02996">
    <property type="entry name" value="Prefoldin"/>
    <property type="match status" value="1"/>
</dbReference>
<proteinExistence type="inferred from homology"/>
<evidence type="ECO:0000313" key="5">
    <source>
        <dbReference type="EMBL" id="JAT82675.1"/>
    </source>
</evidence>
<dbReference type="PIRSF" id="PIRSF016396">
    <property type="entry name" value="Prefoldin_subunit_3"/>
    <property type="match status" value="1"/>
</dbReference>
<keyword evidence="2 3" id="KW-0143">Chaperone</keyword>
<dbReference type="EMBL" id="GDQN01008379">
    <property type="protein sequence ID" value="JAT82675.1"/>
    <property type="molecule type" value="Transcribed_RNA"/>
</dbReference>
<gene>
    <name evidence="5" type="ORF">g.15040</name>
    <name evidence="4" type="ORF">g.15044</name>
</gene>
<dbReference type="Gene3D" id="1.10.287.370">
    <property type="match status" value="1"/>
</dbReference>
<dbReference type="PANTHER" id="PTHR12409">
    <property type="entry name" value="PREFOLDIN SUBUNIT 3"/>
    <property type="match status" value="1"/>
</dbReference>
<dbReference type="EMBL" id="GDQN01009740">
    <property type="protein sequence ID" value="JAT81314.1"/>
    <property type="molecule type" value="Transcribed_RNA"/>
</dbReference>